<evidence type="ECO:0000256" key="2">
    <source>
        <dbReference type="ARBA" id="ARBA00023136"/>
    </source>
</evidence>
<evidence type="ECO:0000256" key="1">
    <source>
        <dbReference type="ARBA" id="ARBA00022729"/>
    </source>
</evidence>
<dbReference type="GO" id="GO:0015920">
    <property type="term" value="P:lipopolysaccharide transport"/>
    <property type="evidence" value="ECO:0007669"/>
    <property type="project" value="TreeGrafter"/>
</dbReference>
<dbReference type="Gene3D" id="3.30.160.150">
    <property type="entry name" value="Lipoprotein like domain"/>
    <property type="match status" value="1"/>
</dbReference>
<keyword evidence="3 6" id="KW-0564">Palmitate</keyword>
<comment type="subunit">
    <text evidence="6">Component of the lipopolysaccharide transport and assembly complex. Interacts with LptD.</text>
</comment>
<dbReference type="Proteomes" id="UP000518892">
    <property type="component" value="Unassembled WGS sequence"/>
</dbReference>
<proteinExistence type="inferred from homology"/>
<keyword evidence="2 6" id="KW-0472">Membrane</keyword>
<evidence type="ECO:0000256" key="4">
    <source>
        <dbReference type="ARBA" id="ARBA00023237"/>
    </source>
</evidence>
<evidence type="ECO:0000313" key="8">
    <source>
        <dbReference type="Proteomes" id="UP000518892"/>
    </source>
</evidence>
<comment type="function">
    <text evidence="6">Together with LptD, is involved in the assembly of lipopolysaccharide (LPS) at the surface of the outer membrane. Required for the proper assembly of LptD. Binds LPS and may serve as the LPS recognition site at the outer membrane.</text>
</comment>
<dbReference type="PROSITE" id="PS51257">
    <property type="entry name" value="PROKAR_LIPOPROTEIN"/>
    <property type="match status" value="1"/>
</dbReference>
<dbReference type="EMBL" id="JACHXR010000001">
    <property type="protein sequence ID" value="MBB3229590.1"/>
    <property type="molecule type" value="Genomic_DNA"/>
</dbReference>
<dbReference type="GO" id="GO:1990351">
    <property type="term" value="C:transporter complex"/>
    <property type="evidence" value="ECO:0007669"/>
    <property type="project" value="TreeGrafter"/>
</dbReference>
<evidence type="ECO:0000256" key="3">
    <source>
        <dbReference type="ARBA" id="ARBA00023139"/>
    </source>
</evidence>
<dbReference type="RefSeq" id="WP_183382097.1">
    <property type="nucleotide sequence ID" value="NZ_JACHXR010000001.1"/>
</dbReference>
<dbReference type="AlphaFoldDB" id="A0A7W5ERS8"/>
<dbReference type="Pfam" id="PF04390">
    <property type="entry name" value="LptE"/>
    <property type="match status" value="1"/>
</dbReference>
<organism evidence="7 8">
    <name type="scientific">Halomonas stenophila</name>
    <dbReference type="NCBI Taxonomy" id="795312"/>
    <lineage>
        <taxon>Bacteria</taxon>
        <taxon>Pseudomonadati</taxon>
        <taxon>Pseudomonadota</taxon>
        <taxon>Gammaproteobacteria</taxon>
        <taxon>Oceanospirillales</taxon>
        <taxon>Halomonadaceae</taxon>
        <taxon>Halomonas</taxon>
    </lineage>
</organism>
<evidence type="ECO:0000256" key="6">
    <source>
        <dbReference type="HAMAP-Rule" id="MF_01186"/>
    </source>
</evidence>
<comment type="caution">
    <text evidence="7">The sequence shown here is derived from an EMBL/GenBank/DDBJ whole genome shotgun (WGS) entry which is preliminary data.</text>
</comment>
<dbReference type="HAMAP" id="MF_01186">
    <property type="entry name" value="LPS_assembly_LptE"/>
    <property type="match status" value="1"/>
</dbReference>
<keyword evidence="4 6" id="KW-0998">Cell outer membrane</keyword>
<accession>A0A7W5ERS8</accession>
<dbReference type="GO" id="GO:0009279">
    <property type="term" value="C:cell outer membrane"/>
    <property type="evidence" value="ECO:0007669"/>
    <property type="project" value="UniProtKB-SubCell"/>
</dbReference>
<keyword evidence="8" id="KW-1185">Reference proteome</keyword>
<evidence type="ECO:0000313" key="7">
    <source>
        <dbReference type="EMBL" id="MBB3229590.1"/>
    </source>
</evidence>
<dbReference type="PANTHER" id="PTHR38098">
    <property type="entry name" value="LPS-ASSEMBLY LIPOPROTEIN LPTE"/>
    <property type="match status" value="1"/>
</dbReference>
<reference evidence="7 8" key="1">
    <citation type="submission" date="2020-08" db="EMBL/GenBank/DDBJ databases">
        <title>Genomic Encyclopedia of Type Strains, Phase III (KMG-III): the genomes of soil and plant-associated and newly described type strains.</title>
        <authorList>
            <person name="Whitman W."/>
        </authorList>
    </citation>
    <scope>NUCLEOTIDE SEQUENCE [LARGE SCALE GENOMIC DNA]</scope>
    <source>
        <strain evidence="7 8">CECT 7744</strain>
    </source>
</reference>
<name>A0A7W5ERS8_9GAMM</name>
<keyword evidence="1 6" id="KW-0732">Signal</keyword>
<comment type="subcellular location">
    <subcellularLocation>
        <location evidence="6">Cell outer membrane</location>
        <topology evidence="6">Lipid-anchor</topology>
    </subcellularLocation>
</comment>
<dbReference type="GO" id="GO:0043165">
    <property type="term" value="P:Gram-negative-bacterium-type cell outer membrane assembly"/>
    <property type="evidence" value="ECO:0007669"/>
    <property type="project" value="UniProtKB-UniRule"/>
</dbReference>
<evidence type="ECO:0000256" key="5">
    <source>
        <dbReference type="ARBA" id="ARBA00023288"/>
    </source>
</evidence>
<keyword evidence="5 6" id="KW-0449">Lipoprotein</keyword>
<dbReference type="PANTHER" id="PTHR38098:SF1">
    <property type="entry name" value="LPS-ASSEMBLY LIPOPROTEIN LPTE"/>
    <property type="match status" value="1"/>
</dbReference>
<protein>
    <recommendedName>
        <fullName evidence="6">LPS-assembly lipoprotein LptE</fullName>
    </recommendedName>
</protein>
<dbReference type="InterPro" id="IPR007485">
    <property type="entry name" value="LPS_assembly_LptE"/>
</dbReference>
<sequence>MQRRTLLRLSLAAGASLALAGCGFHLRGYGRSALRLEALAIAGSEGEFRRVATERLEAAGTQVRDDAPLVLNLGAGEFVERGLSVLDSGNQEHEMTLRVPFSVQRRADGAYRLDQQTLDVSERFDVSEDNLLAGDEQREAVKERLRREAARQLLDRLRPLAEA</sequence>
<gene>
    <name evidence="6" type="primary">lptE</name>
    <name evidence="7" type="ORF">FHR97_000405</name>
</gene>
<dbReference type="GO" id="GO:0001530">
    <property type="term" value="F:lipopolysaccharide binding"/>
    <property type="evidence" value="ECO:0007669"/>
    <property type="project" value="TreeGrafter"/>
</dbReference>
<comment type="similarity">
    <text evidence="6">Belongs to the LptE lipoprotein family.</text>
</comment>